<accession>A0AAD7GGZ7</accession>
<comment type="caution">
    <text evidence="1">The sequence shown here is derived from an EMBL/GenBank/DDBJ whole genome shotgun (WGS) entry which is preliminary data.</text>
</comment>
<organism evidence="1 2">
    <name type="scientific">Mycena rosella</name>
    <name type="common">Pink bonnet</name>
    <name type="synonym">Agaricus rosellus</name>
    <dbReference type="NCBI Taxonomy" id="1033263"/>
    <lineage>
        <taxon>Eukaryota</taxon>
        <taxon>Fungi</taxon>
        <taxon>Dikarya</taxon>
        <taxon>Basidiomycota</taxon>
        <taxon>Agaricomycotina</taxon>
        <taxon>Agaricomycetes</taxon>
        <taxon>Agaricomycetidae</taxon>
        <taxon>Agaricales</taxon>
        <taxon>Marasmiineae</taxon>
        <taxon>Mycenaceae</taxon>
        <taxon>Mycena</taxon>
    </lineage>
</organism>
<gene>
    <name evidence="1" type="ORF">B0H17DRAFT_476579</name>
</gene>
<sequence length="205" mass="22862">MASSLGAQRGTRYIPEALKRTKIIQLSNLPTTVIPADLRRLVIRGQVQGVEDASIEYHRLQPTGRAYLRLTHEDFFPNLDALEMVSVSGVHPIAEASAETPSPDESGGHGLSSELGCDGKDVVIWGLPRQLREEAVDRHLLGGFSMFPGEFLFKLPPVGFSLYSRFRVRLVSVSEAHRLVRKVHMTNYNPEVLGPKYQLRAQVVY</sequence>
<evidence type="ECO:0000313" key="1">
    <source>
        <dbReference type="EMBL" id="KAJ7694232.1"/>
    </source>
</evidence>
<dbReference type="EMBL" id="JARKIE010000043">
    <property type="protein sequence ID" value="KAJ7694232.1"/>
    <property type="molecule type" value="Genomic_DNA"/>
</dbReference>
<evidence type="ECO:0000313" key="2">
    <source>
        <dbReference type="Proteomes" id="UP001221757"/>
    </source>
</evidence>
<name>A0AAD7GGZ7_MYCRO</name>
<dbReference type="AlphaFoldDB" id="A0AAD7GGZ7"/>
<keyword evidence="2" id="KW-1185">Reference proteome</keyword>
<dbReference type="Proteomes" id="UP001221757">
    <property type="component" value="Unassembled WGS sequence"/>
</dbReference>
<proteinExistence type="predicted"/>
<reference evidence="1" key="1">
    <citation type="submission" date="2023-03" db="EMBL/GenBank/DDBJ databases">
        <title>Massive genome expansion in bonnet fungi (Mycena s.s.) driven by repeated elements and novel gene families across ecological guilds.</title>
        <authorList>
            <consortium name="Lawrence Berkeley National Laboratory"/>
            <person name="Harder C.B."/>
            <person name="Miyauchi S."/>
            <person name="Viragh M."/>
            <person name="Kuo A."/>
            <person name="Thoen E."/>
            <person name="Andreopoulos B."/>
            <person name="Lu D."/>
            <person name="Skrede I."/>
            <person name="Drula E."/>
            <person name="Henrissat B."/>
            <person name="Morin E."/>
            <person name="Kohler A."/>
            <person name="Barry K."/>
            <person name="LaButti K."/>
            <person name="Morin E."/>
            <person name="Salamov A."/>
            <person name="Lipzen A."/>
            <person name="Mereny Z."/>
            <person name="Hegedus B."/>
            <person name="Baldrian P."/>
            <person name="Stursova M."/>
            <person name="Weitz H."/>
            <person name="Taylor A."/>
            <person name="Grigoriev I.V."/>
            <person name="Nagy L.G."/>
            <person name="Martin F."/>
            <person name="Kauserud H."/>
        </authorList>
    </citation>
    <scope>NUCLEOTIDE SEQUENCE</scope>
    <source>
        <strain evidence="1">CBHHK067</strain>
    </source>
</reference>
<protein>
    <submittedName>
        <fullName evidence="1">Uncharacterized protein</fullName>
    </submittedName>
</protein>